<dbReference type="InterPro" id="IPR056823">
    <property type="entry name" value="TEN-like_YD-shell"/>
</dbReference>
<feature type="domain" description="Insecticide toxin TcdB middle/N-terminal" evidence="8">
    <location>
        <begin position="569"/>
        <end position="707"/>
    </location>
</feature>
<sequence>MRESSGTADNLTDLPTGGGGVTPLGDRFQPDLVRGTGNYSIPLHLPHGPNELKPSFALTYSTGASEGPFGVGWSLGAFAIERRSDRGVPHYTDDDQFVIASAGLLVPVGGNRYRPESDNVFWDIRRQGDGWRVRRGDGTSMILGATAATREGPPGQVFAWYLEEETDAAGNTVRYSYRRDGNRLYLEEVSYSIFALRINYEVRPVPLRNGRAGFLRETRLRATDLSIHCNRLTPSTMRRYTLSYDDQDNGASLLAEVTLNAERSSDSGVEQTSFPRLTFSYTKLTPDEYSIDELSAVAGFPPLGDKGVQFVDLEGNGLPDIVQINRGTTLRWRNEGGGVFGGPIELADLPANVDLQRSNVAFADLNGNGRVDVFTADDTLDLAFESNGTGGFNPAPIVFSTRPNLRLQDPDTRLLDFDGNGIVDLATTGDSHLLMFRHQAGVGFDEPIAIARIEDLQQFPDINFSDRDVRIADMTGDGLQDIVLLRSGRLSYWPNLGNGRWGARVTPSTSPVFPDGFREARLLLVDTDGSGCADAVYVSADRTLIWRNRRGDSFAPPLQLPIGSGFDDRLQVADVFGDGRSSIVWHTPSRDTTGGDYYCLRFGAKAANHLLQTVDNGMGGHFEVEYTNSTTAQLTDRAEGRPGSTLPMVVHLVKKIRSIDTVSQRLTLQQMRYHEPVYDGPEREFRGFREVEVINPGDESIPTTRQVVTMQQGDPEHPDLVQREQERVLAGAVANTRVFEQNPDGSWRLLKESMQQWDLRLEYSSPEGRVHFPFLLEIATVEYGRSDPDLHDTTTYHDFDAYGNPGRRVRESHAAGAPASEWIRSEERFTYVHNEPAWLVKLPVRSEYRDGAGLVHSVQIRFYDGPDFVGLPEGEVSAGLPTRAIESRLFPDRLPGDYVGSRDLVTLGYQLIGSGDTRAWYATTFAARRDGLGNIVEQRDGLSNAMQVEFDSDGVYPVLSRDALNNETLMTFEPRSGEPLETRFQDGRRVRYEYDPIGRLQASYETDSAGTEQLVKCWFLEPGTPFALISIAPSAPGASRSDFSPATLDAVTGATVSKQFYDGFGQEAQQITIAPDGVGGIRRFVHSGGDAVNPRGLAKTLRAPEFVADLNPLSPLTIAGADRVQHRYDGDSNLLQIMGPGPKLFRQVRDTFTVTHYHGTNAGPFSDAPPTGPASRTETFDARGRLIAVAEHDGADTLTTDYGLRADGRLEQLTDATGATTVRYTFAGPGDPIRIAHRDVGAKTYYYDAVGNLVERREPDGSGVLFTYDALGRPRTARYDRNDGSTPALVRELIYDQDPVQPSAGRFLLGRLAVLNEAGHETRFSYSPAGRTLEQSITTAGQTLALGRSYDLQGRLLSITYPDGHVVSYERDDSGSVRRMPGVADDFAYDADGSLVAYRLDNGMQVNAPRDSATRQIQSLGASVGSSVLRQIDYSYDEIGAIIGVRDQTPADVEHQQFRYDGLYRLEGFDVFDDAAMTSVVRNGNYEIDDVGNITRMEETAALTYTYGDAMRPGRLTRIQDGATSVDLQYNGRGHMRAMGNLTGIEYDAFDRANRFVRNDGTSISVAYDQRNRRILKEVRQGGMLVRRTRYVLGLYEEHATHSIRHIFVADTIISSERVETGGTSRLYFLSDHQGTLLLATDESGAVVGNQRYSPFGASWSAGSPVGRFLGRSADDETGLIQLGARYYSPMLGRFISADWYVLENPAKPYRIPQGYNLYSYALNNPLAFKDPSGFFVVALIGAIVTLAIIAAVATAALFVVGFVAGLIAGLARGEGWGSLLTALETALTTTIGFWLGGITGFLVGGPVGFIVGAAMGGFNGLVSGMMNVYDWGDWRGWFAFLSDSTWGLVGTTLGNVVHIVNLFWPDSNYRYDHSARQNRHVYEGGMYLKNGFAFTMGNVISNAGQNGAGITTSFISDHEELHIWQSRIFGPLFQATYIVWAVGGLIVGTIVWFTDTSEDWGSLVETAAYFDNPFEYWAYNNDSNWPPSGAHPDLAWS</sequence>
<dbReference type="Pfam" id="PF25023">
    <property type="entry name" value="TEN_YD-shell"/>
    <property type="match status" value="1"/>
</dbReference>
<keyword evidence="3" id="KW-0732">Signal</keyword>
<dbReference type="Pfam" id="PF05593">
    <property type="entry name" value="RHS_repeat"/>
    <property type="match status" value="1"/>
</dbReference>
<dbReference type="PANTHER" id="PTHR32305">
    <property type="match status" value="1"/>
</dbReference>
<evidence type="ECO:0000313" key="10">
    <source>
        <dbReference type="EMBL" id="MCG7946230.1"/>
    </source>
</evidence>
<dbReference type="NCBIfam" id="TIGR03696">
    <property type="entry name" value="Rhs_assc_core"/>
    <property type="match status" value="1"/>
</dbReference>
<dbReference type="InterPro" id="IPR050708">
    <property type="entry name" value="T6SS_VgrG/RHS"/>
</dbReference>
<dbReference type="InterPro" id="IPR006530">
    <property type="entry name" value="YD"/>
</dbReference>
<keyword evidence="4" id="KW-0677">Repeat</keyword>
<protein>
    <submittedName>
        <fullName evidence="10">FG-GAP-like repeat-containing protein</fullName>
    </submittedName>
</protein>
<dbReference type="InterPro" id="IPR003284">
    <property type="entry name" value="Sal_SpvB"/>
</dbReference>
<organism evidence="10 11">
    <name type="scientific">Candidatus Thiodiazotropha taylori</name>
    <dbReference type="NCBI Taxonomy" id="2792791"/>
    <lineage>
        <taxon>Bacteria</taxon>
        <taxon>Pseudomonadati</taxon>
        <taxon>Pseudomonadota</taxon>
        <taxon>Gammaproteobacteria</taxon>
        <taxon>Chromatiales</taxon>
        <taxon>Sedimenticolaceae</taxon>
        <taxon>Candidatus Thiodiazotropha</taxon>
    </lineage>
</organism>
<dbReference type="InterPro" id="IPR031325">
    <property type="entry name" value="RHS_repeat"/>
</dbReference>
<dbReference type="SUPFAM" id="SSF69318">
    <property type="entry name" value="Integrin alpha N-terminal domain"/>
    <property type="match status" value="1"/>
</dbReference>
<evidence type="ECO:0000256" key="3">
    <source>
        <dbReference type="ARBA" id="ARBA00022729"/>
    </source>
</evidence>
<dbReference type="PANTHER" id="PTHR32305:SF15">
    <property type="entry name" value="PROTEIN RHSA-RELATED"/>
    <property type="match status" value="1"/>
</dbReference>
<keyword evidence="7" id="KW-1133">Transmembrane helix</keyword>
<evidence type="ECO:0000256" key="2">
    <source>
        <dbReference type="ARBA" id="ARBA00022525"/>
    </source>
</evidence>
<feature type="compositionally biased region" description="Polar residues" evidence="6">
    <location>
        <begin position="1"/>
        <end position="10"/>
    </location>
</feature>
<accession>A0A9E4KCZ7</accession>
<feature type="region of interest" description="Disordered" evidence="6">
    <location>
        <begin position="1"/>
        <end position="29"/>
    </location>
</feature>
<evidence type="ECO:0000259" key="9">
    <source>
        <dbReference type="Pfam" id="PF25023"/>
    </source>
</evidence>
<dbReference type="Pfam" id="PF03534">
    <property type="entry name" value="SpvB"/>
    <property type="match status" value="2"/>
</dbReference>
<dbReference type="InterPro" id="IPR022045">
    <property type="entry name" value="TcdB_toxin_mid/N"/>
</dbReference>
<dbReference type="EMBL" id="JAEPCM010000262">
    <property type="protein sequence ID" value="MCG7946230.1"/>
    <property type="molecule type" value="Genomic_DNA"/>
</dbReference>
<feature type="transmembrane region" description="Helical" evidence="7">
    <location>
        <begin position="1780"/>
        <end position="1804"/>
    </location>
</feature>
<dbReference type="InterPro" id="IPR028994">
    <property type="entry name" value="Integrin_alpha_N"/>
</dbReference>
<gene>
    <name evidence="10" type="ORF">JAZ07_07775</name>
</gene>
<dbReference type="Pfam" id="PF12256">
    <property type="entry name" value="TcdB_toxin_midN"/>
    <property type="match status" value="1"/>
</dbReference>
<dbReference type="NCBIfam" id="TIGR01643">
    <property type="entry name" value="YD_repeat_2x"/>
    <property type="match status" value="1"/>
</dbReference>
<comment type="subcellular location">
    <subcellularLocation>
        <location evidence="1">Secreted</location>
    </subcellularLocation>
</comment>
<keyword evidence="2" id="KW-0964">Secreted</keyword>
<feature type="transmembrane region" description="Helical" evidence="7">
    <location>
        <begin position="1735"/>
        <end position="1768"/>
    </location>
</feature>
<feature type="transmembrane region" description="Helical" evidence="7">
    <location>
        <begin position="1933"/>
        <end position="1954"/>
    </location>
</feature>
<evidence type="ECO:0000256" key="5">
    <source>
        <dbReference type="ARBA" id="ARBA00023026"/>
    </source>
</evidence>
<keyword evidence="5" id="KW-0843">Virulence</keyword>
<dbReference type="InterPro" id="IPR022385">
    <property type="entry name" value="Rhs_assc_core"/>
</dbReference>
<dbReference type="GO" id="GO:0005576">
    <property type="term" value="C:extracellular region"/>
    <property type="evidence" value="ECO:0007669"/>
    <property type="project" value="UniProtKB-SubCell"/>
</dbReference>
<dbReference type="GO" id="GO:0005737">
    <property type="term" value="C:cytoplasm"/>
    <property type="evidence" value="ECO:0007669"/>
    <property type="project" value="InterPro"/>
</dbReference>
<dbReference type="Proteomes" id="UP000886667">
    <property type="component" value="Unassembled WGS sequence"/>
</dbReference>
<name>A0A9E4KCZ7_9GAMM</name>
<dbReference type="Gene3D" id="2.180.10.10">
    <property type="entry name" value="RHS repeat-associated core"/>
    <property type="match status" value="1"/>
</dbReference>
<evidence type="ECO:0000259" key="8">
    <source>
        <dbReference type="Pfam" id="PF12256"/>
    </source>
</evidence>
<dbReference type="Pfam" id="PF13517">
    <property type="entry name" value="FG-GAP_3"/>
    <property type="match status" value="1"/>
</dbReference>
<evidence type="ECO:0000256" key="6">
    <source>
        <dbReference type="SAM" id="MobiDB-lite"/>
    </source>
</evidence>
<evidence type="ECO:0000256" key="4">
    <source>
        <dbReference type="ARBA" id="ARBA00022737"/>
    </source>
</evidence>
<feature type="domain" description="Teneurin-like YD-shell" evidence="9">
    <location>
        <begin position="1415"/>
        <end position="1726"/>
    </location>
</feature>
<evidence type="ECO:0000256" key="7">
    <source>
        <dbReference type="SAM" id="Phobius"/>
    </source>
</evidence>
<dbReference type="InterPro" id="IPR013517">
    <property type="entry name" value="FG-GAP"/>
</dbReference>
<keyword evidence="7" id="KW-0812">Transmembrane</keyword>
<comment type="caution">
    <text evidence="10">The sequence shown here is derived from an EMBL/GenBank/DDBJ whole genome shotgun (WGS) entry which is preliminary data.</text>
</comment>
<reference evidence="10" key="1">
    <citation type="journal article" date="2021" name="Proc. Natl. Acad. Sci. U.S.A.">
        <title>Global biogeography of chemosynthetic symbionts reveals both localized and globally distributed symbiont groups. .</title>
        <authorList>
            <person name="Osvatic J.T."/>
            <person name="Wilkins L.G.E."/>
            <person name="Leibrecht L."/>
            <person name="Leray M."/>
            <person name="Zauner S."/>
            <person name="Polzin J."/>
            <person name="Camacho Y."/>
            <person name="Gros O."/>
            <person name="van Gils J.A."/>
            <person name="Eisen J.A."/>
            <person name="Petersen J.M."/>
            <person name="Yuen B."/>
        </authorList>
    </citation>
    <scope>NUCLEOTIDE SEQUENCE</scope>
    <source>
        <strain evidence="10">MAGclacostrist064TRANS</strain>
    </source>
</reference>
<evidence type="ECO:0000256" key="1">
    <source>
        <dbReference type="ARBA" id="ARBA00004613"/>
    </source>
</evidence>
<evidence type="ECO:0000313" key="11">
    <source>
        <dbReference type="Proteomes" id="UP000886667"/>
    </source>
</evidence>
<keyword evidence="7" id="KW-0472">Membrane</keyword>
<proteinExistence type="predicted"/>